<evidence type="ECO:0000256" key="1">
    <source>
        <dbReference type="SAM" id="MobiDB-lite"/>
    </source>
</evidence>
<dbReference type="Proteomes" id="UP000321272">
    <property type="component" value="Chromosome"/>
</dbReference>
<reference evidence="4 5" key="1">
    <citation type="submission" date="2019-06" db="EMBL/GenBank/DDBJ databases">
        <title>Genome analyses of bacteria isolated from kimchi.</title>
        <authorList>
            <person name="Lee S."/>
            <person name="Ahn S."/>
            <person name="Roh S."/>
        </authorList>
    </citation>
    <scope>NUCLEOTIDE SEQUENCE [LARGE SCALE GENOMIC DNA]</scope>
    <source>
        <strain evidence="4 5">CBA4606</strain>
    </source>
</reference>
<dbReference type="AlphaFoldDB" id="A0A5B8SQS8"/>
<feature type="compositionally biased region" description="Polar residues" evidence="1">
    <location>
        <begin position="301"/>
        <end position="317"/>
    </location>
</feature>
<dbReference type="RefSeq" id="WP_147183723.1">
    <property type="nucleotide sequence ID" value="NZ_CP042382.1"/>
</dbReference>
<dbReference type="Pfam" id="PF08401">
    <property type="entry name" value="ArdcN"/>
    <property type="match status" value="1"/>
</dbReference>
<feature type="domain" description="N-terminal" evidence="2">
    <location>
        <begin position="3"/>
        <end position="130"/>
    </location>
</feature>
<gene>
    <name evidence="4" type="ORF">FGL86_05955</name>
</gene>
<dbReference type="InterPro" id="IPR013610">
    <property type="entry name" value="ArdC_N"/>
</dbReference>
<dbReference type="GO" id="GO:0003697">
    <property type="term" value="F:single-stranded DNA binding"/>
    <property type="evidence" value="ECO:0007669"/>
    <property type="project" value="InterPro"/>
</dbReference>
<protein>
    <submittedName>
        <fullName evidence="4">DUF3275 family protein</fullName>
    </submittedName>
</protein>
<dbReference type="Pfam" id="PF18818">
    <property type="entry name" value="MPTase-PolyVal"/>
    <property type="match status" value="1"/>
</dbReference>
<sequence>MADIYQAITDQILESLEQGDVPWIGKPWDPSSRVPQIPCNAFSGRAYGGINIPLLWSMAEKRGYSQDRWLTFRQAKEAGGTVRRGERSTLACFYKPMKRAVVDDDGEPVLDEDGEPQEKRFAILRGFNLFNIDQCDGLPDKILNPPTTSVEGFDSVDGLDDFISGCGIKVVHSLDRESAAYYPKQDRVLLPAKERFHDAEGYYSVALHELTHATGHESRLARLGITDFDGYGTPQYAFEELVAQMGSAFLCGHFGIRNEAHDSAYIASWIQALQEDKRTIFRASGAARLASEYLKQAYQENRAPTSTNEPQQESTAKATPARRPEADNQDIELFGHQWPLGSSVKLDATVDRATFRAQTLRLKQLGYRFDASTQTWTYSAAA</sequence>
<evidence type="ECO:0000313" key="5">
    <source>
        <dbReference type="Proteomes" id="UP000321272"/>
    </source>
</evidence>
<proteinExistence type="predicted"/>
<organism evidence="4 5">
    <name type="scientific">Pistricoccus aurantiacus</name>
    <dbReference type="NCBI Taxonomy" id="1883414"/>
    <lineage>
        <taxon>Bacteria</taxon>
        <taxon>Pseudomonadati</taxon>
        <taxon>Pseudomonadota</taxon>
        <taxon>Gammaproteobacteria</taxon>
        <taxon>Oceanospirillales</taxon>
        <taxon>Halomonadaceae</taxon>
        <taxon>Pistricoccus</taxon>
    </lineage>
</organism>
<keyword evidence="5" id="KW-1185">Reference proteome</keyword>
<evidence type="ECO:0000259" key="3">
    <source>
        <dbReference type="Pfam" id="PF18818"/>
    </source>
</evidence>
<dbReference type="InterPro" id="IPR041459">
    <property type="entry name" value="MPTase-PolyVal"/>
</dbReference>
<feature type="region of interest" description="Disordered" evidence="1">
    <location>
        <begin position="301"/>
        <end position="325"/>
    </location>
</feature>
<dbReference type="EMBL" id="CP042382">
    <property type="protein sequence ID" value="QEA38661.1"/>
    <property type="molecule type" value="Genomic_DNA"/>
</dbReference>
<accession>A0A5B8SQS8</accession>
<dbReference type="OrthoDB" id="9792687at2"/>
<feature type="domain" description="Polyvalent protein metallopeptidase" evidence="3">
    <location>
        <begin position="159"/>
        <end position="284"/>
    </location>
</feature>
<evidence type="ECO:0000313" key="4">
    <source>
        <dbReference type="EMBL" id="QEA38661.1"/>
    </source>
</evidence>
<evidence type="ECO:0000259" key="2">
    <source>
        <dbReference type="Pfam" id="PF08401"/>
    </source>
</evidence>
<dbReference type="KEGG" id="paur:FGL86_05955"/>
<name>A0A5B8SQS8_9GAMM</name>